<gene>
    <name evidence="8" type="ORF">GCM10011487_19870</name>
</gene>
<dbReference type="AlphaFoldDB" id="A0A829Y9H8"/>
<dbReference type="EMBL" id="BLJN01000002">
    <property type="protein sequence ID" value="GFE79987.1"/>
    <property type="molecule type" value="Genomic_DNA"/>
</dbReference>
<feature type="transmembrane region" description="Helical" evidence="6">
    <location>
        <begin position="12"/>
        <end position="30"/>
    </location>
</feature>
<dbReference type="GO" id="GO:0016020">
    <property type="term" value="C:membrane"/>
    <property type="evidence" value="ECO:0007669"/>
    <property type="project" value="UniProtKB-SubCell"/>
</dbReference>
<feature type="transmembrane region" description="Helical" evidence="6">
    <location>
        <begin position="328"/>
        <end position="350"/>
    </location>
</feature>
<keyword evidence="3 6" id="KW-1133">Transmembrane helix</keyword>
<feature type="domain" description="Major facilitator superfamily (MFS) profile" evidence="7">
    <location>
        <begin position="17"/>
        <end position="420"/>
    </location>
</feature>
<feature type="transmembrane region" description="Helical" evidence="6">
    <location>
        <begin position="397"/>
        <end position="416"/>
    </location>
</feature>
<dbReference type="PROSITE" id="PS50850">
    <property type="entry name" value="MFS"/>
    <property type="match status" value="1"/>
</dbReference>
<evidence type="ECO:0000256" key="6">
    <source>
        <dbReference type="SAM" id="Phobius"/>
    </source>
</evidence>
<evidence type="ECO:0000256" key="1">
    <source>
        <dbReference type="ARBA" id="ARBA00004141"/>
    </source>
</evidence>
<dbReference type="RefSeq" id="WP_161811735.1">
    <property type="nucleotide sequence ID" value="NZ_BLJN01000002.1"/>
</dbReference>
<dbReference type="SUPFAM" id="SSF103473">
    <property type="entry name" value="MFS general substrate transporter"/>
    <property type="match status" value="1"/>
</dbReference>
<keyword evidence="4 6" id="KW-0472">Membrane</keyword>
<comment type="similarity">
    <text evidence="5">Belongs to the major facilitator superfamily. Phthalate permease family.</text>
</comment>
<dbReference type="CDD" id="cd17319">
    <property type="entry name" value="MFS_ExuT_GudP_like"/>
    <property type="match status" value="1"/>
</dbReference>
<keyword evidence="9" id="KW-1185">Reference proteome</keyword>
<comment type="caution">
    <text evidence="8">The sequence shown here is derived from an EMBL/GenBank/DDBJ whole genome shotgun (WGS) entry which is preliminary data.</text>
</comment>
<feature type="transmembrane region" description="Helical" evidence="6">
    <location>
        <begin position="362"/>
        <end position="385"/>
    </location>
</feature>
<reference evidence="9" key="1">
    <citation type="submission" date="2020-01" db="EMBL/GenBank/DDBJ databases">
        <title>'Steroidobacter agaridevorans' sp. nov., agar-degrading bacteria isolated from rhizosphere soils.</title>
        <authorList>
            <person name="Ikenaga M."/>
            <person name="Kataoka M."/>
            <person name="Murouchi A."/>
            <person name="Katsuragi S."/>
            <person name="Sakai M."/>
        </authorList>
    </citation>
    <scope>NUCLEOTIDE SEQUENCE [LARGE SCALE GENOMIC DNA]</scope>
    <source>
        <strain evidence="9">YU21-B</strain>
    </source>
</reference>
<dbReference type="PANTHER" id="PTHR11662:SF285">
    <property type="entry name" value="HEXURONATE TRANSPORTER"/>
    <property type="match status" value="1"/>
</dbReference>
<evidence type="ECO:0000256" key="2">
    <source>
        <dbReference type="ARBA" id="ARBA00022692"/>
    </source>
</evidence>
<dbReference type="Gene3D" id="1.20.1250.20">
    <property type="entry name" value="MFS general substrate transporter like domains"/>
    <property type="match status" value="2"/>
</dbReference>
<dbReference type="InterPro" id="IPR050382">
    <property type="entry name" value="MFS_Na/Anion_cotransporter"/>
</dbReference>
<evidence type="ECO:0000259" key="7">
    <source>
        <dbReference type="PROSITE" id="PS50850"/>
    </source>
</evidence>
<feature type="transmembrane region" description="Helical" evidence="6">
    <location>
        <begin position="234"/>
        <end position="254"/>
    </location>
</feature>
<dbReference type="GO" id="GO:0015134">
    <property type="term" value="F:hexuronate transmembrane transporter activity"/>
    <property type="evidence" value="ECO:0007669"/>
    <property type="project" value="TreeGrafter"/>
</dbReference>
<evidence type="ECO:0000256" key="3">
    <source>
        <dbReference type="ARBA" id="ARBA00022989"/>
    </source>
</evidence>
<feature type="transmembrane region" description="Helical" evidence="6">
    <location>
        <begin position="145"/>
        <end position="166"/>
    </location>
</feature>
<dbReference type="Pfam" id="PF07690">
    <property type="entry name" value="MFS_1"/>
    <property type="match status" value="1"/>
</dbReference>
<accession>A0A829Y9H8</accession>
<proteinExistence type="inferred from homology"/>
<organism evidence="8 9">
    <name type="scientific">Steroidobacter agaridevorans</name>
    <dbReference type="NCBI Taxonomy" id="2695856"/>
    <lineage>
        <taxon>Bacteria</taxon>
        <taxon>Pseudomonadati</taxon>
        <taxon>Pseudomonadota</taxon>
        <taxon>Gammaproteobacteria</taxon>
        <taxon>Steroidobacterales</taxon>
        <taxon>Steroidobacteraceae</taxon>
        <taxon>Steroidobacter</taxon>
    </lineage>
</organism>
<sequence>MSERQSAFGPGRYRWVVVALLFVAMIINYIDRQMIGVLKPGYLQPEFGWSERDYANIVTWFQAAYALSYLFFGRFVDRIGAKWGMGIAFTVWTIAHISHAAARNITHFIMVRVLLGVGEGGGFPSSIKAVTEWFPKKERALATGIFNAGTNIGAILTPLLVPFIVVDLAMGWRASFVIVGVATLLWLPAWWMLYTAPRENKHVTPGELALIESDPPDVGPKMPWTQVVRMRQTWAYALGKFLIDPVWWMFLFWLPDFLSRTRGLDLKSFGIPIVAIYLASDVGSVAGGWLSSRMLARGSTLASARKTAMLVCALCALPIVFATKVESLWAAVALIGLATAAHQGFSANLYTLPGDVFPRSAVGTVIGIGGMLGGVGGMFFAQFVGEVLQTVGDYTPIFMVCGSVYLLALLVVHFLAPGYRPVEQTGGPDYKPAEQAQ</sequence>
<comment type="subcellular location">
    <subcellularLocation>
        <location evidence="1">Membrane</location>
        <topology evidence="1">Multi-pass membrane protein</topology>
    </subcellularLocation>
</comment>
<dbReference type="InterPro" id="IPR036259">
    <property type="entry name" value="MFS_trans_sf"/>
</dbReference>
<dbReference type="Proteomes" id="UP000445000">
    <property type="component" value="Unassembled WGS sequence"/>
</dbReference>
<protein>
    <submittedName>
        <fullName evidence="8">MFS transporter</fullName>
    </submittedName>
</protein>
<feature type="transmembrane region" description="Helical" evidence="6">
    <location>
        <begin position="303"/>
        <end position="322"/>
    </location>
</feature>
<feature type="transmembrane region" description="Helical" evidence="6">
    <location>
        <begin position="269"/>
        <end position="291"/>
    </location>
</feature>
<dbReference type="InterPro" id="IPR011701">
    <property type="entry name" value="MFS"/>
</dbReference>
<name>A0A829Y9H8_9GAMM</name>
<dbReference type="PANTHER" id="PTHR11662">
    <property type="entry name" value="SOLUTE CARRIER FAMILY 17"/>
    <property type="match status" value="1"/>
</dbReference>
<evidence type="ECO:0000256" key="4">
    <source>
        <dbReference type="ARBA" id="ARBA00023136"/>
    </source>
</evidence>
<keyword evidence="2 6" id="KW-0812">Transmembrane</keyword>
<evidence type="ECO:0000313" key="9">
    <source>
        <dbReference type="Proteomes" id="UP000445000"/>
    </source>
</evidence>
<dbReference type="InterPro" id="IPR020846">
    <property type="entry name" value="MFS_dom"/>
</dbReference>
<feature type="transmembrane region" description="Helical" evidence="6">
    <location>
        <begin position="54"/>
        <end position="72"/>
    </location>
</feature>
<evidence type="ECO:0000313" key="8">
    <source>
        <dbReference type="EMBL" id="GFE79987.1"/>
    </source>
</evidence>
<feature type="transmembrane region" description="Helical" evidence="6">
    <location>
        <begin position="172"/>
        <end position="193"/>
    </location>
</feature>
<evidence type="ECO:0000256" key="5">
    <source>
        <dbReference type="ARBA" id="ARBA00038514"/>
    </source>
</evidence>